<gene>
    <name evidence="6" type="ORF">RchiOBHm_Chr7g0218711</name>
</gene>
<dbReference type="InterPro" id="IPR042099">
    <property type="entry name" value="ANL_N_sf"/>
</dbReference>
<feature type="compositionally biased region" description="Basic and acidic residues" evidence="4">
    <location>
        <begin position="1"/>
        <end position="13"/>
    </location>
</feature>
<comment type="similarity">
    <text evidence="1">Belongs to the ATP-dependent AMP-binding enzyme family.</text>
</comment>
<sequence length="343" mass="38935">MRPLRCDPRRHETYPPQNVPPLPPSHRSHLNPVPRQPRPLQILSLKSLQPSSVEEAQNRVPPKPQTQSHQNPRCKPETEIGTHLQKTFEQPPPRVRSYSAIPVRQRRWRGPKASLEPPPDEESDRAKSRRLCLGFLSELFFLPTNPIEGSRYSGSTDILAPGMESRIVSADTLKALPPNQLGEIWVRGPNIMQVDRIYINKVGYTYAGDLGYFDEEGRLYVVDRLKELIKCYGYQVTPTELEGLLLTHPEILDAVVIPYPDAKAGEVPTAYVVREPNSLLTEQDILKFVEKLVKQGSKRSSFLAFLVAPFKRLWSITFVTSVPKSASGKILRRELIQKVRSNI</sequence>
<evidence type="ECO:0000259" key="5">
    <source>
        <dbReference type="Pfam" id="PF13193"/>
    </source>
</evidence>
<keyword evidence="3 6" id="KW-0436">Ligase</keyword>
<dbReference type="Pfam" id="PF13193">
    <property type="entry name" value="AMP-binding_C"/>
    <property type="match status" value="1"/>
</dbReference>
<evidence type="ECO:0000256" key="1">
    <source>
        <dbReference type="ARBA" id="ARBA00006432"/>
    </source>
</evidence>
<dbReference type="InterPro" id="IPR025110">
    <property type="entry name" value="AMP-bd_C"/>
</dbReference>
<feature type="compositionally biased region" description="Polar residues" evidence="4">
    <location>
        <begin position="44"/>
        <end position="55"/>
    </location>
</feature>
<evidence type="ECO:0000313" key="7">
    <source>
        <dbReference type="Proteomes" id="UP000238479"/>
    </source>
</evidence>
<dbReference type="GO" id="GO:0016405">
    <property type="term" value="F:CoA-ligase activity"/>
    <property type="evidence" value="ECO:0007669"/>
    <property type="project" value="TreeGrafter"/>
</dbReference>
<evidence type="ECO:0000313" key="6">
    <source>
        <dbReference type="EMBL" id="PRQ19579.1"/>
    </source>
</evidence>
<dbReference type="Gene3D" id="3.40.50.12780">
    <property type="entry name" value="N-terminal domain of ligase-like"/>
    <property type="match status" value="1"/>
</dbReference>
<organism evidence="6 7">
    <name type="scientific">Rosa chinensis</name>
    <name type="common">China rose</name>
    <dbReference type="NCBI Taxonomy" id="74649"/>
    <lineage>
        <taxon>Eukaryota</taxon>
        <taxon>Viridiplantae</taxon>
        <taxon>Streptophyta</taxon>
        <taxon>Embryophyta</taxon>
        <taxon>Tracheophyta</taxon>
        <taxon>Spermatophyta</taxon>
        <taxon>Magnoliopsida</taxon>
        <taxon>eudicotyledons</taxon>
        <taxon>Gunneridae</taxon>
        <taxon>Pentapetalae</taxon>
        <taxon>rosids</taxon>
        <taxon>fabids</taxon>
        <taxon>Rosales</taxon>
        <taxon>Rosaceae</taxon>
        <taxon>Rosoideae</taxon>
        <taxon>Rosoideae incertae sedis</taxon>
        <taxon>Rosa</taxon>
    </lineage>
</organism>
<accession>A0A2P6PCD1</accession>
<dbReference type="EMBL" id="PDCK01000045">
    <property type="protein sequence ID" value="PRQ19579.1"/>
    <property type="molecule type" value="Genomic_DNA"/>
</dbReference>
<name>A0A2P6PCD1_ROSCH</name>
<proteinExistence type="inferred from homology"/>
<dbReference type="Gene3D" id="3.30.300.30">
    <property type="match status" value="1"/>
</dbReference>
<dbReference type="InterPro" id="IPR045851">
    <property type="entry name" value="AMP-bd_C_sf"/>
</dbReference>
<feature type="region of interest" description="Disordered" evidence="4">
    <location>
        <begin position="1"/>
        <end position="126"/>
    </location>
</feature>
<dbReference type="PANTHER" id="PTHR24096">
    <property type="entry name" value="LONG-CHAIN-FATTY-ACID--COA LIGASE"/>
    <property type="match status" value="1"/>
</dbReference>
<evidence type="ECO:0000256" key="2">
    <source>
        <dbReference type="ARBA" id="ARBA00022490"/>
    </source>
</evidence>
<keyword evidence="7" id="KW-1185">Reference proteome</keyword>
<feature type="domain" description="AMP-binding enzyme C-terminal" evidence="5">
    <location>
        <begin position="240"/>
        <end position="329"/>
    </location>
</feature>
<evidence type="ECO:0000256" key="4">
    <source>
        <dbReference type="SAM" id="MobiDB-lite"/>
    </source>
</evidence>
<evidence type="ECO:0000256" key="3">
    <source>
        <dbReference type="ARBA" id="ARBA00022598"/>
    </source>
</evidence>
<dbReference type="Proteomes" id="UP000238479">
    <property type="component" value="Chromosome 7"/>
</dbReference>
<protein>
    <submittedName>
        <fullName evidence="6">Putative AMP-dependent synthetase/ligase, AMP-binding enzyme domain-containing protein</fullName>
    </submittedName>
</protein>
<keyword evidence="2" id="KW-0963">Cytoplasm</keyword>
<reference evidence="6 7" key="1">
    <citation type="journal article" date="2018" name="Nat. Genet.">
        <title>The Rosa genome provides new insights in the design of modern roses.</title>
        <authorList>
            <person name="Bendahmane M."/>
        </authorList>
    </citation>
    <scope>NUCLEOTIDE SEQUENCE [LARGE SCALE GENOMIC DNA]</scope>
    <source>
        <strain evidence="7">cv. Old Blush</strain>
    </source>
</reference>
<dbReference type="SUPFAM" id="SSF56801">
    <property type="entry name" value="Acetyl-CoA synthetase-like"/>
    <property type="match status" value="1"/>
</dbReference>
<comment type="caution">
    <text evidence="6">The sequence shown here is derived from an EMBL/GenBank/DDBJ whole genome shotgun (WGS) entry which is preliminary data.</text>
</comment>
<dbReference type="PANTHER" id="PTHR24096:SF415">
    <property type="entry name" value="4-COUMARATE--COA LIGASE"/>
    <property type="match status" value="1"/>
</dbReference>
<dbReference type="Gramene" id="PRQ19579">
    <property type="protein sequence ID" value="PRQ19579"/>
    <property type="gene ID" value="RchiOBHm_Chr7g0218711"/>
</dbReference>
<dbReference type="AlphaFoldDB" id="A0A2P6PCD1"/>
<dbReference type="STRING" id="74649.A0A2P6PCD1"/>